<evidence type="ECO:0000313" key="2">
    <source>
        <dbReference type="EMBL" id="QCC77184.1"/>
    </source>
</evidence>
<reference evidence="2 3" key="1">
    <citation type="journal article" date="2008" name="Int. J. Syst. Evol. Microbiol.">
        <title>Nocardioides daphniae sp. nov., isolated from Daphnia cucullata (Crustacea: Cladocera).</title>
        <authorList>
            <person name="Toth E.M."/>
            <person name="Keki Z."/>
            <person name="Homonnay Z.G."/>
            <person name="Borsodi A.K."/>
            <person name="Marialigeti K."/>
            <person name="Schumann P."/>
        </authorList>
    </citation>
    <scope>NUCLEOTIDE SEQUENCE [LARGE SCALE GENOMIC DNA]</scope>
    <source>
        <strain evidence="2 3">JCM 16608</strain>
    </source>
</reference>
<evidence type="ECO:0000313" key="1">
    <source>
        <dbReference type="EMBL" id="GGD27015.1"/>
    </source>
</evidence>
<dbReference type="Proteomes" id="UP000297025">
    <property type="component" value="Chromosome"/>
</dbReference>
<dbReference type="OrthoDB" id="1495085at2"/>
<proteinExistence type="predicted"/>
<reference evidence="1" key="5">
    <citation type="submission" date="2024-05" db="EMBL/GenBank/DDBJ databases">
        <authorList>
            <person name="Sun Q."/>
            <person name="Sedlacek I."/>
        </authorList>
    </citation>
    <scope>NUCLEOTIDE SEQUENCE</scope>
    <source>
        <strain evidence="1">CCM 7403</strain>
    </source>
</reference>
<evidence type="ECO:0000313" key="4">
    <source>
        <dbReference type="Proteomes" id="UP000630594"/>
    </source>
</evidence>
<protein>
    <submittedName>
        <fullName evidence="2">Uncharacterized protein</fullName>
    </submittedName>
</protein>
<reference evidence="4" key="3">
    <citation type="journal article" date="2019" name="Int. J. Syst. Evol. Microbiol.">
        <title>The Global Catalogue of Microorganisms (GCM) 10K type strain sequencing project: providing services to taxonomists for standard genome sequencing and annotation.</title>
        <authorList>
            <consortium name="The Broad Institute Genomics Platform"/>
            <consortium name="The Broad Institute Genome Sequencing Center for Infectious Disease"/>
            <person name="Wu L."/>
            <person name="Ma J."/>
        </authorList>
    </citation>
    <scope>NUCLEOTIDE SEQUENCE [LARGE SCALE GENOMIC DNA]</scope>
    <source>
        <strain evidence="4">CCM 7403</strain>
    </source>
</reference>
<dbReference type="EMBL" id="CP038462">
    <property type="protein sequence ID" value="QCC77184.1"/>
    <property type="molecule type" value="Genomic_DNA"/>
</dbReference>
<dbReference type="Proteomes" id="UP000630594">
    <property type="component" value="Unassembled WGS sequence"/>
</dbReference>
<sequence length="158" mass="16422">MTVGQAGERGRELVLAVGDELQVDGGGDLVEPHEQVVLGVDHSGESGPWDTAPVAEALERGVDALVARGYAATTCLLALDGNDDAEGRVTTALGAGTWDCVLIVGGLRKEDEQVALFERVVNLVKDQAPAARLAFNSTPHDLVDAVARALGAGQGRER</sequence>
<reference evidence="2" key="4">
    <citation type="submission" date="2019-03" db="EMBL/GenBank/DDBJ databases">
        <authorList>
            <person name="Huang Y."/>
        </authorList>
    </citation>
    <scope>NUCLEOTIDE SEQUENCE</scope>
    <source>
        <strain evidence="2">JCM 16608</strain>
    </source>
</reference>
<dbReference type="AlphaFoldDB" id="A0A4P7UBS1"/>
<reference evidence="1" key="2">
    <citation type="journal article" date="2014" name="Int. J. Syst. Evol. Microbiol.">
        <title>Complete genome of a new Firmicutes species belonging to the dominant human colonic microbiota ('Ruminococcus bicirculans') reveals two chromosomes and a selective capacity to utilize plant glucans.</title>
        <authorList>
            <consortium name="NISC Comparative Sequencing Program"/>
            <person name="Wegmann U."/>
            <person name="Louis P."/>
            <person name="Goesmann A."/>
            <person name="Henrissat B."/>
            <person name="Duncan S.H."/>
            <person name="Flint H.J."/>
        </authorList>
    </citation>
    <scope>NUCLEOTIDE SEQUENCE</scope>
    <source>
        <strain evidence="1">CCM 7403</strain>
    </source>
</reference>
<keyword evidence="4" id="KW-1185">Reference proteome</keyword>
<gene>
    <name evidence="2" type="ORF">E2C04_08140</name>
    <name evidence="1" type="ORF">GCM10007231_28070</name>
</gene>
<dbReference type="KEGG" id="ndp:E2C04_08140"/>
<organism evidence="2 3">
    <name type="scientific">Nocardioides daphniae</name>
    <dbReference type="NCBI Taxonomy" id="402297"/>
    <lineage>
        <taxon>Bacteria</taxon>
        <taxon>Bacillati</taxon>
        <taxon>Actinomycetota</taxon>
        <taxon>Actinomycetes</taxon>
        <taxon>Propionibacteriales</taxon>
        <taxon>Nocardioidaceae</taxon>
        <taxon>Nocardioides</taxon>
    </lineage>
</organism>
<name>A0A4P7UBS1_9ACTN</name>
<accession>A0A4P7UBS1</accession>
<evidence type="ECO:0000313" key="3">
    <source>
        <dbReference type="Proteomes" id="UP000297025"/>
    </source>
</evidence>
<dbReference type="RefSeq" id="WP_135832230.1">
    <property type="nucleotide sequence ID" value="NZ_BMCK01000004.1"/>
</dbReference>
<dbReference type="EMBL" id="BMCK01000004">
    <property type="protein sequence ID" value="GGD27015.1"/>
    <property type="molecule type" value="Genomic_DNA"/>
</dbReference>